<dbReference type="EC" id="2.7.13.3" evidence="2"/>
<dbReference type="SMART" id="SM00448">
    <property type="entry name" value="REC"/>
    <property type="match status" value="1"/>
</dbReference>
<evidence type="ECO:0000256" key="7">
    <source>
        <dbReference type="SAM" id="MobiDB-lite"/>
    </source>
</evidence>
<gene>
    <name evidence="10" type="ORF">ACLA_078610</name>
</gene>
<evidence type="ECO:0000259" key="9">
    <source>
        <dbReference type="PROSITE" id="PS50110"/>
    </source>
</evidence>
<feature type="compositionally biased region" description="Basic residues" evidence="7">
    <location>
        <begin position="658"/>
        <end position="669"/>
    </location>
</feature>
<dbReference type="Pfam" id="PF00512">
    <property type="entry name" value="HisKA"/>
    <property type="match status" value="1"/>
</dbReference>
<dbReference type="SMART" id="SM00388">
    <property type="entry name" value="HisKA"/>
    <property type="match status" value="1"/>
</dbReference>
<dbReference type="InterPro" id="IPR003661">
    <property type="entry name" value="HisK_dim/P_dom"/>
</dbReference>
<evidence type="ECO:0000256" key="5">
    <source>
        <dbReference type="ARBA" id="ARBA00022777"/>
    </source>
</evidence>
<protein>
    <recommendedName>
        <fullName evidence="2">histidine kinase</fullName>
        <ecNumber evidence="2">2.7.13.3</ecNumber>
    </recommendedName>
</protein>
<dbReference type="GO" id="GO:0000155">
    <property type="term" value="F:phosphorelay sensor kinase activity"/>
    <property type="evidence" value="ECO:0007669"/>
    <property type="project" value="InterPro"/>
</dbReference>
<dbReference type="SUPFAM" id="SSF52172">
    <property type="entry name" value="CheY-like"/>
    <property type="match status" value="1"/>
</dbReference>
<feature type="domain" description="Response regulatory" evidence="9">
    <location>
        <begin position="1131"/>
        <end position="1262"/>
    </location>
</feature>
<dbReference type="GeneID" id="4702566"/>
<dbReference type="HOGENOM" id="CLU_002763_0_0_1"/>
<dbReference type="SUPFAM" id="SSF55781">
    <property type="entry name" value="GAF domain-like"/>
    <property type="match status" value="1"/>
</dbReference>
<dbReference type="FunFam" id="3.30.450.40:FF:000083">
    <property type="entry name" value="Sensor histidine kinase/response regulator, putative (AFU_orthologue AFUA_4G00660)"/>
    <property type="match status" value="1"/>
</dbReference>
<dbReference type="KEGG" id="act:ACLA_078610"/>
<reference evidence="10 11" key="1">
    <citation type="journal article" date="2008" name="PLoS Genet.">
        <title>Genomic islands in the pathogenic filamentous fungus Aspergillus fumigatus.</title>
        <authorList>
            <person name="Fedorova N.D."/>
            <person name="Khaldi N."/>
            <person name="Joardar V.S."/>
            <person name="Maiti R."/>
            <person name="Amedeo P."/>
            <person name="Anderson M.J."/>
            <person name="Crabtree J."/>
            <person name="Silva J.C."/>
            <person name="Badger J.H."/>
            <person name="Albarraq A."/>
            <person name="Angiuoli S."/>
            <person name="Bussey H."/>
            <person name="Bowyer P."/>
            <person name="Cotty P.J."/>
            <person name="Dyer P.S."/>
            <person name="Egan A."/>
            <person name="Galens K."/>
            <person name="Fraser-Liggett C.M."/>
            <person name="Haas B.J."/>
            <person name="Inman J.M."/>
            <person name="Kent R."/>
            <person name="Lemieux S."/>
            <person name="Malavazi I."/>
            <person name="Orvis J."/>
            <person name="Roemer T."/>
            <person name="Ronning C.M."/>
            <person name="Sundaram J.P."/>
            <person name="Sutton G."/>
            <person name="Turner G."/>
            <person name="Venter J.C."/>
            <person name="White O.R."/>
            <person name="Whitty B.R."/>
            <person name="Youngman P."/>
            <person name="Wolfe K.H."/>
            <person name="Goldman G.H."/>
            <person name="Wortman J.R."/>
            <person name="Jiang B."/>
            <person name="Denning D.W."/>
            <person name="Nierman W.C."/>
        </authorList>
    </citation>
    <scope>NUCLEOTIDE SEQUENCE [LARGE SCALE GENOMIC DNA]</scope>
    <source>
        <strain evidence="11">ATCC 1007 / CBS 513.65 / DSM 816 / NCTC 3887 / NRRL 1</strain>
    </source>
</reference>
<evidence type="ECO:0000313" key="10">
    <source>
        <dbReference type="EMBL" id="EAW09112.1"/>
    </source>
</evidence>
<dbReference type="PRINTS" id="PR00344">
    <property type="entry name" value="BCTRLSENSOR"/>
</dbReference>
<dbReference type="OMA" id="FDRHTQY"/>
<dbReference type="InterPro" id="IPR004358">
    <property type="entry name" value="Sig_transdc_His_kin-like_C"/>
</dbReference>
<comment type="catalytic activity">
    <reaction evidence="1">
        <text>ATP + protein L-histidine = ADP + protein N-phospho-L-histidine.</text>
        <dbReference type="EC" id="2.7.13.3"/>
    </reaction>
</comment>
<evidence type="ECO:0000256" key="1">
    <source>
        <dbReference type="ARBA" id="ARBA00000085"/>
    </source>
</evidence>
<evidence type="ECO:0000256" key="3">
    <source>
        <dbReference type="ARBA" id="ARBA00022553"/>
    </source>
</evidence>
<dbReference type="OrthoDB" id="303614at2759"/>
<evidence type="ECO:0000256" key="6">
    <source>
        <dbReference type="PROSITE-ProRule" id="PRU00169"/>
    </source>
</evidence>
<evidence type="ECO:0000256" key="2">
    <source>
        <dbReference type="ARBA" id="ARBA00012438"/>
    </source>
</evidence>
<dbReference type="Gene3D" id="3.40.50.2300">
    <property type="match status" value="1"/>
</dbReference>
<dbReference type="PANTHER" id="PTHR43047">
    <property type="entry name" value="TWO-COMPONENT HISTIDINE PROTEIN KINASE"/>
    <property type="match status" value="1"/>
</dbReference>
<dbReference type="InterPro" id="IPR001789">
    <property type="entry name" value="Sig_transdc_resp-reg_receiver"/>
</dbReference>
<dbReference type="SUPFAM" id="SSF55874">
    <property type="entry name" value="ATPase domain of HSP90 chaperone/DNA topoisomerase II/histidine kinase"/>
    <property type="match status" value="1"/>
</dbReference>
<dbReference type="PANTHER" id="PTHR43047:SF72">
    <property type="entry name" value="OSMOSENSING HISTIDINE PROTEIN KINASE SLN1"/>
    <property type="match status" value="1"/>
</dbReference>
<dbReference type="InterPro" id="IPR003018">
    <property type="entry name" value="GAF"/>
</dbReference>
<dbReference type="GO" id="GO:0009927">
    <property type="term" value="F:histidine phosphotransfer kinase activity"/>
    <property type="evidence" value="ECO:0007669"/>
    <property type="project" value="TreeGrafter"/>
</dbReference>
<name>A1CLY3_ASPCL</name>
<keyword evidence="3 6" id="KW-0597">Phosphoprotein</keyword>
<dbReference type="SMART" id="SM00387">
    <property type="entry name" value="HATPase_c"/>
    <property type="match status" value="1"/>
</dbReference>
<dbReference type="Pfam" id="PF01590">
    <property type="entry name" value="GAF"/>
    <property type="match status" value="1"/>
</dbReference>
<feature type="region of interest" description="Disordered" evidence="7">
    <location>
        <begin position="258"/>
        <end position="340"/>
    </location>
</feature>
<dbReference type="GO" id="GO:0005886">
    <property type="term" value="C:plasma membrane"/>
    <property type="evidence" value="ECO:0007669"/>
    <property type="project" value="TreeGrafter"/>
</dbReference>
<dbReference type="RefSeq" id="XP_001270538.1">
    <property type="nucleotide sequence ID" value="XM_001270537.1"/>
</dbReference>
<dbReference type="PROSITE" id="PS50109">
    <property type="entry name" value="HIS_KIN"/>
    <property type="match status" value="1"/>
</dbReference>
<dbReference type="PROSITE" id="PS50110">
    <property type="entry name" value="RESPONSE_REGULATORY"/>
    <property type="match status" value="1"/>
</dbReference>
<evidence type="ECO:0000259" key="8">
    <source>
        <dbReference type="PROSITE" id="PS50109"/>
    </source>
</evidence>
<dbReference type="InterPro" id="IPR029016">
    <property type="entry name" value="GAF-like_dom_sf"/>
</dbReference>
<feature type="compositionally biased region" description="Polar residues" evidence="7">
    <location>
        <begin position="308"/>
        <end position="328"/>
    </location>
</feature>
<dbReference type="AlphaFoldDB" id="A1CLY3"/>
<dbReference type="InterPro" id="IPR005467">
    <property type="entry name" value="His_kinase_dom"/>
</dbReference>
<feature type="domain" description="Histidine kinase" evidence="8">
    <location>
        <begin position="592"/>
        <end position="894"/>
    </location>
</feature>
<dbReference type="InterPro" id="IPR036097">
    <property type="entry name" value="HisK_dim/P_sf"/>
</dbReference>
<dbReference type="CDD" id="cd17546">
    <property type="entry name" value="REC_hyHK_CKI1_RcsC-like"/>
    <property type="match status" value="1"/>
</dbReference>
<keyword evidence="5 10" id="KW-0418">Kinase</keyword>
<dbReference type="CDD" id="cd00082">
    <property type="entry name" value="HisKA"/>
    <property type="match status" value="1"/>
</dbReference>
<dbReference type="SUPFAM" id="SSF47384">
    <property type="entry name" value="Homodimeric domain of signal transducing histidine kinase"/>
    <property type="match status" value="1"/>
</dbReference>
<dbReference type="eggNOG" id="KOG0519">
    <property type="taxonomic scope" value="Eukaryota"/>
</dbReference>
<dbReference type="Pfam" id="PF02518">
    <property type="entry name" value="HATPase_c"/>
    <property type="match status" value="1"/>
</dbReference>
<feature type="region of interest" description="Disordered" evidence="7">
    <location>
        <begin position="383"/>
        <end position="419"/>
    </location>
</feature>
<evidence type="ECO:0000313" key="11">
    <source>
        <dbReference type="Proteomes" id="UP000006701"/>
    </source>
</evidence>
<dbReference type="Gene3D" id="1.10.287.130">
    <property type="match status" value="1"/>
</dbReference>
<organism evidence="10 11">
    <name type="scientific">Aspergillus clavatus (strain ATCC 1007 / CBS 513.65 / DSM 816 / NCTC 3887 / NRRL 1 / QM 1276 / 107)</name>
    <dbReference type="NCBI Taxonomy" id="344612"/>
    <lineage>
        <taxon>Eukaryota</taxon>
        <taxon>Fungi</taxon>
        <taxon>Dikarya</taxon>
        <taxon>Ascomycota</taxon>
        <taxon>Pezizomycotina</taxon>
        <taxon>Eurotiomycetes</taxon>
        <taxon>Eurotiomycetidae</taxon>
        <taxon>Eurotiales</taxon>
        <taxon>Aspergillaceae</taxon>
        <taxon>Aspergillus</taxon>
        <taxon>Aspergillus subgen. Fumigati</taxon>
    </lineage>
</organism>
<proteinExistence type="predicted"/>
<feature type="modified residue" description="4-aspartylphosphate" evidence="6">
    <location>
        <position position="1182"/>
    </location>
</feature>
<dbReference type="InterPro" id="IPR011006">
    <property type="entry name" value="CheY-like_superfamily"/>
</dbReference>
<keyword evidence="11" id="KW-1185">Reference proteome</keyword>
<evidence type="ECO:0000256" key="4">
    <source>
        <dbReference type="ARBA" id="ARBA00022679"/>
    </source>
</evidence>
<keyword evidence="4" id="KW-0808">Transferase</keyword>
<dbReference type="InterPro" id="IPR036890">
    <property type="entry name" value="HATPase_C_sf"/>
</dbReference>
<dbReference type="FunFam" id="1.10.287.130:FF:000023">
    <property type="entry name" value="Sensor histidine kinase/response regulator, putative"/>
    <property type="match status" value="1"/>
</dbReference>
<feature type="compositionally biased region" description="Basic and acidic residues" evidence="7">
    <location>
        <begin position="289"/>
        <end position="306"/>
    </location>
</feature>
<dbReference type="EMBL" id="DS027057">
    <property type="protein sequence ID" value="EAW09112.1"/>
    <property type="molecule type" value="Genomic_DNA"/>
</dbReference>
<dbReference type="VEuPathDB" id="FungiDB:ACLA_078610"/>
<dbReference type="InterPro" id="IPR003594">
    <property type="entry name" value="HATPase_dom"/>
</dbReference>
<dbReference type="Pfam" id="PF00072">
    <property type="entry name" value="Response_reg"/>
    <property type="match status" value="1"/>
</dbReference>
<dbReference type="Gene3D" id="3.30.450.40">
    <property type="match status" value="1"/>
</dbReference>
<dbReference type="Gene3D" id="3.30.565.10">
    <property type="entry name" value="Histidine kinase-like ATPase, C-terminal domain"/>
    <property type="match status" value="1"/>
</dbReference>
<dbReference type="Proteomes" id="UP000006701">
    <property type="component" value="Unassembled WGS sequence"/>
</dbReference>
<accession>A1CLY3</accession>
<feature type="compositionally biased region" description="Low complexity" evidence="7">
    <location>
        <begin position="388"/>
        <end position="406"/>
    </location>
</feature>
<feature type="region of interest" description="Disordered" evidence="7">
    <location>
        <begin position="658"/>
        <end position="678"/>
    </location>
</feature>
<sequence length="1263" mass="138857">MLEIAEFSTAGRSPLAETVMAQEREFYKYCQLPQRPGLLHRPPPSPRTEIDADELLPQSSHDTTLTALAQLGALRLNVQRCMISLFDRHTQYILAESTRTLSLQDDRVHVEGDALWLGSSVIAKPDGICHYVCEEDQLNVGYKELEGRGPCALVISDMTKDDRCRQRQYVVNAPHLRFYAGVPIMSRRGIAIGAFAVSDGEPRDGLDPLEVRFMVDTAAAIMNHLEMVRSHEQNRRGANMISGLGSFVEGATFPSSSLRRSRLASDEDEDQHSTDGPGPLSHLRRHHQARPENRPMLKDRMHHKEPSASPSASPDTRQTPPPQATSTPKPVRQPEVTLASGTREIIGRAARVLQNSLEVEGVVFFDASVNSYSALVQNADDRHTDLESSSSSSSCAMDSISSSDSDNPTTGHSSTETDDSAVCEVLGHSMVQDDSGRSLNGMRESLLRSLLRNYPRGAIFNIDENGGVSSSEGSDSASGNSVSREIIYRRYEGSKVQRQWKQRKRERLSIKEENKALIRIFPSARCVTLFPLWDSRRNRWFSGLFVWTSSPRVFSLGGELAYLYAFSNSIMAEIHRLDIELANKAHATLVGSISHELRSPLHGILGSTELLGDSAMTPAQVALVNTIEHCGRSLLDIINNMLDFAKINQFTRKSRSSRFKSLHTSRRRPALPGRTSSKDKPNIGVVNLISDVQLDAVLEEVIDSVFAGHCFSAKSGLLARGVSPLPGRDKDGDGAMNGATERPLSAFNESLTVIYDVEPAARWLFETQAGAWRRILMNLFGNALKYTRSGFIWVSLKSSAATTAKTRRLSRGDGTREEMGSVTLTVKDTGQGIDKQYLQSNVFKPFSQEDPLSPGSGLGLSIVHQTVLSLGGKVDITSTKGSGTEVTVTADLPRTPQAETNDSDREISLVRRAKDRVRGKSIGLIGFGNPSREEDEASARLRPSLMRMFKEHFGMDVGLVSSHLPDQPSYDLYLVRQANLDQVDQICQQVTMAESDSRSPPMIVICSTPQMAQKLSTSASQRPSTSIYEFISQPCGPSKMATSLLACLKRQKDRQVRTLNGVEAKAKSAVQMTTTILAAQRASQAMQQNEAVSRVDLSLTPHKATVSVTTSDVDDCVVEVSTVEAAKTRPSVLLVDDNDVNLKLLVAFMKKAKFPYLTASNGLEALEVYKAHFPQVPVVLMDISMPVMDGLESSREIRLFEQMHREGGSNAGHSSFKPTTIIALSGLGSAPVRQEAFNSGVDLFLSKPIRFQELVKQIDDLMR</sequence>